<evidence type="ECO:0000313" key="2">
    <source>
        <dbReference type="EMBL" id="KKK66104.1"/>
    </source>
</evidence>
<name>A0A0F8ZI58_9ZZZZ</name>
<dbReference type="InterPro" id="IPR036388">
    <property type="entry name" value="WH-like_DNA-bd_sf"/>
</dbReference>
<dbReference type="EMBL" id="LAZR01060239">
    <property type="protein sequence ID" value="KKK66104.1"/>
    <property type="molecule type" value="Genomic_DNA"/>
</dbReference>
<proteinExistence type="predicted"/>
<evidence type="ECO:0008006" key="3">
    <source>
        <dbReference type="Google" id="ProtNLM"/>
    </source>
</evidence>
<evidence type="ECO:0000256" key="1">
    <source>
        <dbReference type="SAM" id="MobiDB-lite"/>
    </source>
</evidence>
<protein>
    <recommendedName>
        <fullName evidence="3">Helix-turn-helix domain-containing protein</fullName>
    </recommendedName>
</protein>
<feature type="region of interest" description="Disordered" evidence="1">
    <location>
        <begin position="217"/>
        <end position="243"/>
    </location>
</feature>
<comment type="caution">
    <text evidence="2">The sequence shown here is derived from an EMBL/GenBank/DDBJ whole genome shotgun (WGS) entry which is preliminary data.</text>
</comment>
<reference evidence="2" key="1">
    <citation type="journal article" date="2015" name="Nature">
        <title>Complex archaea that bridge the gap between prokaryotes and eukaryotes.</title>
        <authorList>
            <person name="Spang A."/>
            <person name="Saw J.H."/>
            <person name="Jorgensen S.L."/>
            <person name="Zaremba-Niedzwiedzka K."/>
            <person name="Martijn J."/>
            <person name="Lind A.E."/>
            <person name="van Eijk R."/>
            <person name="Schleper C."/>
            <person name="Guy L."/>
            <person name="Ettema T.J."/>
        </authorList>
    </citation>
    <scope>NUCLEOTIDE SEQUENCE</scope>
</reference>
<feature type="region of interest" description="Disordered" evidence="1">
    <location>
        <begin position="94"/>
        <end position="136"/>
    </location>
</feature>
<feature type="non-terminal residue" evidence="2">
    <location>
        <position position="1"/>
    </location>
</feature>
<organism evidence="2">
    <name type="scientific">marine sediment metagenome</name>
    <dbReference type="NCBI Taxonomy" id="412755"/>
    <lineage>
        <taxon>unclassified sequences</taxon>
        <taxon>metagenomes</taxon>
        <taxon>ecological metagenomes</taxon>
    </lineage>
</organism>
<dbReference type="Gene3D" id="1.10.10.10">
    <property type="entry name" value="Winged helix-like DNA-binding domain superfamily/Winged helix DNA-binding domain"/>
    <property type="match status" value="1"/>
</dbReference>
<dbReference type="AlphaFoldDB" id="A0A0F8ZI58"/>
<feature type="compositionally biased region" description="Low complexity" evidence="1">
    <location>
        <begin position="109"/>
        <end position="121"/>
    </location>
</feature>
<feature type="compositionally biased region" description="Basic and acidic residues" evidence="1">
    <location>
        <begin position="217"/>
        <end position="229"/>
    </location>
</feature>
<dbReference type="Pfam" id="PF13730">
    <property type="entry name" value="HTH_36"/>
    <property type="match status" value="1"/>
</dbReference>
<accession>A0A0F8ZI58</accession>
<sequence>TMSGLLMGHAFYFDLEPRQKLLLLAIADHANDDGFGAYPGQGRLAEKAGCSERHVRRLLAILENSNLLQVVQQGDGRGHTTHYYLPWAEEVKRGTRRTSRPVKADTQMSTEPSLEPSSSSEPPRPSKKDSSSPSLTATSTVANFLGASKNQRVARLIDLGDTLGFPRQGGFVAKIIAEYGNDRQGLVDAAFAYPRNRGVGDPWEYIVGVMRGDQESQVRNRRFDTDRGAGDGGQSVAQGGSEILTEEEARRILAARADAGGGGGAGSEAQSED</sequence>
<gene>
    <name evidence="2" type="ORF">LCGC14_2967440</name>
</gene>